<reference evidence="2 3" key="1">
    <citation type="submission" date="2020-08" db="EMBL/GenBank/DDBJ databases">
        <title>Genomic Encyclopedia of Type Strains, Phase IV (KMG-IV): sequencing the most valuable type-strain genomes for metagenomic binning, comparative biology and taxonomic classification.</title>
        <authorList>
            <person name="Goeker M."/>
        </authorList>
    </citation>
    <scope>NUCLEOTIDE SEQUENCE [LARGE SCALE GENOMIC DNA]</scope>
    <source>
        <strain evidence="2 3">DSM 12252</strain>
    </source>
</reference>
<dbReference type="EMBL" id="JACHIG010000012">
    <property type="protein sequence ID" value="MBB5034933.1"/>
    <property type="molecule type" value="Genomic_DNA"/>
</dbReference>
<dbReference type="AlphaFoldDB" id="A0A7W7YEZ1"/>
<dbReference type="Proteomes" id="UP000590740">
    <property type="component" value="Unassembled WGS sequence"/>
</dbReference>
<gene>
    <name evidence="2" type="ORF">HNQ65_004541</name>
</gene>
<organism evidence="2 3">
    <name type="scientific">Prosthecobacter vanneervenii</name>
    <dbReference type="NCBI Taxonomy" id="48466"/>
    <lineage>
        <taxon>Bacteria</taxon>
        <taxon>Pseudomonadati</taxon>
        <taxon>Verrucomicrobiota</taxon>
        <taxon>Verrucomicrobiia</taxon>
        <taxon>Verrucomicrobiales</taxon>
        <taxon>Verrucomicrobiaceae</taxon>
        <taxon>Prosthecobacter</taxon>
    </lineage>
</organism>
<feature type="domain" description="Phosphodiester glycosidase" evidence="1">
    <location>
        <begin position="87"/>
        <end position="256"/>
    </location>
</feature>
<evidence type="ECO:0000259" key="1">
    <source>
        <dbReference type="Pfam" id="PF09992"/>
    </source>
</evidence>
<dbReference type="RefSeq" id="WP_184343214.1">
    <property type="nucleotide sequence ID" value="NZ_JACHIG010000012.1"/>
</dbReference>
<keyword evidence="3" id="KW-1185">Reference proteome</keyword>
<accession>A0A7W7YEZ1</accession>
<dbReference type="InterPro" id="IPR018711">
    <property type="entry name" value="NAGPA"/>
</dbReference>
<sequence>MKCREKLLLSLLVLLLAGMSLSWRLESSSKAAPLGHDATFVIKTITGAKKVEIQLVFFDEKQCTLRVAVNPSRQMAAPLNEIAAEAKALAVCNGGYFHVDNLTSDGLEIADGRRADEFRRNAGWVGALMVRQDKPSLILEKEFQDAPDISDFIQCSPWLVDEGQICPVLNPSQDPRNRRTFIMTDGAGRWAIGVCNGVGLHELAGILVTPGIITEMKVKRALNLDGGPFTGLWCRSADDREHFEKPGWEVRNAIMVLPRDSR</sequence>
<comment type="caution">
    <text evidence="2">The sequence shown here is derived from an EMBL/GenBank/DDBJ whole genome shotgun (WGS) entry which is preliminary data.</text>
</comment>
<dbReference type="Pfam" id="PF09992">
    <property type="entry name" value="NAGPA"/>
    <property type="match status" value="1"/>
</dbReference>
<evidence type="ECO:0000313" key="2">
    <source>
        <dbReference type="EMBL" id="MBB5034933.1"/>
    </source>
</evidence>
<proteinExistence type="predicted"/>
<protein>
    <submittedName>
        <fullName evidence="2">Uncharacterized protein YigE (DUF2233 family)</fullName>
    </submittedName>
</protein>
<name>A0A7W7YEZ1_9BACT</name>
<evidence type="ECO:0000313" key="3">
    <source>
        <dbReference type="Proteomes" id="UP000590740"/>
    </source>
</evidence>